<name>A0A5C7IBL4_9ROSI</name>
<dbReference type="OrthoDB" id="1711934at2759"/>
<protein>
    <submittedName>
        <fullName evidence="1">Uncharacterized protein</fullName>
    </submittedName>
</protein>
<keyword evidence="2" id="KW-1185">Reference proteome</keyword>
<dbReference type="Proteomes" id="UP000323000">
    <property type="component" value="Chromosome 3"/>
</dbReference>
<dbReference type="InterPro" id="IPR008891">
    <property type="entry name" value="Viral_NABP"/>
</dbReference>
<dbReference type="Pfam" id="PF05515">
    <property type="entry name" value="Viral_NABP"/>
    <property type="match status" value="1"/>
</dbReference>
<dbReference type="EMBL" id="VAHF01000003">
    <property type="protein sequence ID" value="TXG66534.1"/>
    <property type="molecule type" value="Genomic_DNA"/>
</dbReference>
<evidence type="ECO:0000313" key="1">
    <source>
        <dbReference type="EMBL" id="TXG66534.1"/>
    </source>
</evidence>
<organism evidence="1 2">
    <name type="scientific">Acer yangbiense</name>
    <dbReference type="NCBI Taxonomy" id="1000413"/>
    <lineage>
        <taxon>Eukaryota</taxon>
        <taxon>Viridiplantae</taxon>
        <taxon>Streptophyta</taxon>
        <taxon>Embryophyta</taxon>
        <taxon>Tracheophyta</taxon>
        <taxon>Spermatophyta</taxon>
        <taxon>Magnoliopsida</taxon>
        <taxon>eudicotyledons</taxon>
        <taxon>Gunneridae</taxon>
        <taxon>Pentapetalae</taxon>
        <taxon>rosids</taxon>
        <taxon>malvids</taxon>
        <taxon>Sapindales</taxon>
        <taxon>Sapindaceae</taxon>
        <taxon>Hippocastanoideae</taxon>
        <taxon>Acereae</taxon>
        <taxon>Acer</taxon>
    </lineage>
</organism>
<accession>A0A5C7IBL4</accession>
<dbReference type="GO" id="GO:0009691">
    <property type="term" value="P:cytokinin biosynthetic process"/>
    <property type="evidence" value="ECO:0007669"/>
    <property type="project" value="TreeGrafter"/>
</dbReference>
<dbReference type="GO" id="GO:0005829">
    <property type="term" value="C:cytosol"/>
    <property type="evidence" value="ECO:0007669"/>
    <property type="project" value="TreeGrafter"/>
</dbReference>
<dbReference type="GO" id="GO:0005634">
    <property type="term" value="C:nucleus"/>
    <property type="evidence" value="ECO:0007669"/>
    <property type="project" value="TreeGrafter"/>
</dbReference>
<gene>
    <name evidence="1" type="ORF">EZV62_007809</name>
</gene>
<dbReference type="AlphaFoldDB" id="A0A5C7IBL4"/>
<dbReference type="GO" id="GO:0016799">
    <property type="term" value="F:hydrolase activity, hydrolyzing N-glycosyl compounds"/>
    <property type="evidence" value="ECO:0007669"/>
    <property type="project" value="TreeGrafter"/>
</dbReference>
<dbReference type="PANTHER" id="PTHR31223:SF70">
    <property type="entry name" value="LOG FAMILY PROTEIN YJL055W"/>
    <property type="match status" value="1"/>
</dbReference>
<proteinExistence type="predicted"/>
<dbReference type="PANTHER" id="PTHR31223">
    <property type="entry name" value="LOG FAMILY PROTEIN YJL055W"/>
    <property type="match status" value="1"/>
</dbReference>
<reference evidence="2" key="1">
    <citation type="journal article" date="2019" name="Gigascience">
        <title>De novo genome assembly of the endangered Acer yangbiense, a plant species with extremely small populations endemic to Yunnan Province, China.</title>
        <authorList>
            <person name="Yang J."/>
            <person name="Wariss H.M."/>
            <person name="Tao L."/>
            <person name="Zhang R."/>
            <person name="Yun Q."/>
            <person name="Hollingsworth P."/>
            <person name="Dao Z."/>
            <person name="Luo G."/>
            <person name="Guo H."/>
            <person name="Ma Y."/>
            <person name="Sun W."/>
        </authorList>
    </citation>
    <scope>NUCLEOTIDE SEQUENCE [LARGE SCALE GENOMIC DNA]</scope>
    <source>
        <strain evidence="2">cv. Malutang</strain>
    </source>
</reference>
<comment type="caution">
    <text evidence="1">The sequence shown here is derived from an EMBL/GenBank/DDBJ whole genome shotgun (WGS) entry which is preliminary data.</text>
</comment>
<sequence length="193" mass="21831">MLMHKGIPMELHWLIEAKVRLAGEFSDSFIAYMPGLGKSSFAKKRRAKRLHACYKCACTTCNTHCRSLGMVSVNREDKIQFIKDGLSKESLDNIFLTLETHPSGSGKDVEFKEAATNLGKVLAKKKNALSLLYFLDYSIEKGFISPLARRILVTASTAHQLIEQLKAFVPQYDHETSQLDWSIDECSKRCRLD</sequence>
<evidence type="ECO:0000313" key="2">
    <source>
        <dbReference type="Proteomes" id="UP000323000"/>
    </source>
</evidence>